<dbReference type="PIRSF" id="PIRSF000185">
    <property type="entry name" value="Glu_DH"/>
    <property type="match status" value="1"/>
</dbReference>
<evidence type="ECO:0000256" key="7">
    <source>
        <dbReference type="RuleBase" id="RU004417"/>
    </source>
</evidence>
<dbReference type="InterPro" id="IPR006097">
    <property type="entry name" value="Glu/Leu/Phe/Val/Trp_DH_dimer"/>
</dbReference>
<dbReference type="InterPro" id="IPR036291">
    <property type="entry name" value="NAD(P)-bd_dom_sf"/>
</dbReference>
<dbReference type="FunFam" id="3.40.50.720:FF:000100">
    <property type="entry name" value="Glutamate dehydrogenase 1, mitochondrial"/>
    <property type="match status" value="1"/>
</dbReference>
<dbReference type="InterPro" id="IPR014362">
    <property type="entry name" value="Glu_DH"/>
</dbReference>
<dbReference type="SUPFAM" id="SSF53223">
    <property type="entry name" value="Aminoacid dehydrogenase-like, N-terminal domain"/>
    <property type="match status" value="1"/>
</dbReference>
<feature type="site" description="Important for catalysis" evidence="6">
    <location>
        <position position="159"/>
    </location>
</feature>
<accession>A0A1C3X799</accession>
<sequence length="481" mass="52719">MNAIPQRNVQAGETSSAGFLDSVDQNFRHAMTFLDLPEGLSERIMQCNSTYTVRFGVRLRGRMYSFIGWRSVHSEHCEPVKGGIRYASNADAEEVEALAALMTLKCSLVDVPFGGSKGALKIDPREWTPQELERITRRFTQELNKRGLIGPGVNVPAPDIGTGEREMAWMMDEFRRANPTDVINARACVTGKPLSKGGIAGRTEATGRGVQFAIQSYLRDPRTAGLNGKRDLKGAAIIVQGFGNVGYHAAKFVSEEDGARVTIVAERDGYVANADGLAIEALKQHHIKTGSILGFEDATSFAGDMTGIAQPCDVLIPAAMENAIHAGNADRIKANLVVEAANGPITFEADKVLRTRGITVLPDLYVNAGGVVVSYFEWVKNLTHIPFGLMERRRRERRNQTIAMALERMTGKEFPADIRDEFLEGGAEIDLVRSGLEDVMRSTWTRIADLIEQQPELGDYRTAAYVASIRQIADAYEAIGI</sequence>
<keyword evidence="5" id="KW-0520">NAD</keyword>
<evidence type="ECO:0000259" key="8">
    <source>
        <dbReference type="SMART" id="SM00839"/>
    </source>
</evidence>
<dbReference type="EMBL" id="FMAF01000027">
    <property type="protein sequence ID" value="SCB48101.1"/>
    <property type="molecule type" value="Genomic_DNA"/>
</dbReference>
<dbReference type="Pfam" id="PF02812">
    <property type="entry name" value="ELFV_dehydrog_N"/>
    <property type="match status" value="1"/>
</dbReference>
<dbReference type="GO" id="GO:0006538">
    <property type="term" value="P:L-glutamate catabolic process"/>
    <property type="evidence" value="ECO:0007669"/>
    <property type="project" value="TreeGrafter"/>
</dbReference>
<evidence type="ECO:0000256" key="6">
    <source>
        <dbReference type="PIRSR" id="PIRSR000185-3"/>
    </source>
</evidence>
<comment type="similarity">
    <text evidence="1 3 7">Belongs to the Glu/Leu/Phe/Val dehydrogenases family.</text>
</comment>
<organism evidence="10 11">
    <name type="scientific">Rhizobium lusitanum</name>
    <dbReference type="NCBI Taxonomy" id="293958"/>
    <lineage>
        <taxon>Bacteria</taxon>
        <taxon>Pseudomonadati</taxon>
        <taxon>Pseudomonadota</taxon>
        <taxon>Alphaproteobacteria</taxon>
        <taxon>Hyphomicrobiales</taxon>
        <taxon>Rhizobiaceae</taxon>
        <taxon>Rhizobium/Agrobacterium group</taxon>
        <taxon>Rhizobium</taxon>
    </lineage>
</organism>
<evidence type="ECO:0000256" key="1">
    <source>
        <dbReference type="ARBA" id="ARBA00006382"/>
    </source>
</evidence>
<name>A0A1C3X799_9HYPH</name>
<dbReference type="Pfam" id="PF00208">
    <property type="entry name" value="ELFV_dehydrog"/>
    <property type="match status" value="1"/>
</dbReference>
<dbReference type="Gene3D" id="3.40.50.10860">
    <property type="entry name" value="Leucine Dehydrogenase, chain A, domain 1"/>
    <property type="match status" value="1"/>
</dbReference>
<dbReference type="PRINTS" id="PR00082">
    <property type="entry name" value="GLFDHDRGNASE"/>
</dbReference>
<dbReference type="InterPro" id="IPR033922">
    <property type="entry name" value="NAD_bind_Glu_DH"/>
</dbReference>
<feature type="domain" description="Glutamate/phenylalanine/leucine/valine/L-tryptophan dehydrogenase C-terminal" evidence="8">
    <location>
        <begin position="199"/>
        <end position="480"/>
    </location>
</feature>
<dbReference type="SMART" id="SM00839">
    <property type="entry name" value="ELFV_dehydrog"/>
    <property type="match status" value="1"/>
</dbReference>
<evidence type="ECO:0000256" key="5">
    <source>
        <dbReference type="PIRSR" id="PIRSR000185-2"/>
    </source>
</evidence>
<dbReference type="Gene3D" id="3.40.50.720">
    <property type="entry name" value="NAD(P)-binding Rossmann-like Domain"/>
    <property type="match status" value="1"/>
</dbReference>
<keyword evidence="5" id="KW-0547">Nucleotide-binding</keyword>
<evidence type="ECO:0000313" key="10">
    <source>
        <dbReference type="EMBL" id="SCB48101.1"/>
    </source>
</evidence>
<dbReference type="AlphaFoldDB" id="A0A1C3X799"/>
<feature type="binding site" evidence="5">
    <location>
        <position position="244"/>
    </location>
    <ligand>
        <name>NAD(+)</name>
        <dbReference type="ChEBI" id="CHEBI:57540"/>
    </ligand>
</feature>
<evidence type="ECO:0000313" key="12">
    <source>
        <dbReference type="Proteomes" id="UP000565576"/>
    </source>
</evidence>
<dbReference type="CDD" id="cd01076">
    <property type="entry name" value="NAD_bind_1_Glu_DH"/>
    <property type="match status" value="1"/>
</dbReference>
<evidence type="ECO:0000256" key="4">
    <source>
        <dbReference type="PIRSR" id="PIRSR000185-1"/>
    </source>
</evidence>
<feature type="binding site" evidence="5">
    <location>
        <position position="81"/>
    </location>
    <ligand>
        <name>substrate</name>
    </ligand>
</feature>
<feature type="binding site" evidence="5">
    <location>
        <position position="206"/>
    </location>
    <ligand>
        <name>NAD(+)</name>
        <dbReference type="ChEBI" id="CHEBI:57540"/>
    </ligand>
</feature>
<feature type="binding site" evidence="5">
    <location>
        <position position="105"/>
    </location>
    <ligand>
        <name>substrate</name>
    </ligand>
</feature>
<dbReference type="SUPFAM" id="SSF51735">
    <property type="entry name" value="NAD(P)-binding Rossmann-fold domains"/>
    <property type="match status" value="1"/>
</dbReference>
<dbReference type="Proteomes" id="UP000565576">
    <property type="component" value="Unassembled WGS sequence"/>
</dbReference>
<protein>
    <recommendedName>
        <fullName evidence="3">Glutamate dehydrogenase</fullName>
    </recommendedName>
</protein>
<evidence type="ECO:0000256" key="2">
    <source>
        <dbReference type="ARBA" id="ARBA00023002"/>
    </source>
</evidence>
<dbReference type="PANTHER" id="PTHR11606:SF13">
    <property type="entry name" value="GLUTAMATE DEHYDROGENASE 1, MITOCHONDRIAL"/>
    <property type="match status" value="1"/>
</dbReference>
<evidence type="ECO:0000256" key="3">
    <source>
        <dbReference type="PIRNR" id="PIRNR000185"/>
    </source>
</evidence>
<gene>
    <name evidence="10" type="ORF">GA0061101_12710</name>
    <name evidence="9" type="ORF">GGD46_006686</name>
</gene>
<dbReference type="InterPro" id="IPR006096">
    <property type="entry name" value="Glu/Leu/Phe/Val/Trp_DH_C"/>
</dbReference>
<reference evidence="9 12" key="2">
    <citation type="submission" date="2020-08" db="EMBL/GenBank/DDBJ databases">
        <title>Genomic Encyclopedia of Type Strains, Phase IV (KMG-V): Genome sequencing to study the core and pangenomes of soil and plant-associated prokaryotes.</title>
        <authorList>
            <person name="Whitman W."/>
        </authorList>
    </citation>
    <scope>NUCLEOTIDE SEQUENCE [LARGE SCALE GENOMIC DNA]</scope>
    <source>
        <strain evidence="9 12">SEMIA 4060</strain>
    </source>
</reference>
<evidence type="ECO:0000313" key="9">
    <source>
        <dbReference type="EMBL" id="MBB6489359.1"/>
    </source>
</evidence>
<proteinExistence type="inferred from homology"/>
<dbReference type="EMBL" id="JACHBG010000037">
    <property type="protein sequence ID" value="MBB6489359.1"/>
    <property type="molecule type" value="Genomic_DNA"/>
</dbReference>
<feature type="binding site" evidence="5">
    <location>
        <position position="374"/>
    </location>
    <ligand>
        <name>substrate</name>
    </ligand>
</feature>
<evidence type="ECO:0000313" key="11">
    <source>
        <dbReference type="Proteomes" id="UP000199205"/>
    </source>
</evidence>
<dbReference type="GO" id="GO:0004352">
    <property type="term" value="F:glutamate dehydrogenase (NAD+) activity"/>
    <property type="evidence" value="ECO:0007669"/>
    <property type="project" value="TreeGrafter"/>
</dbReference>
<keyword evidence="2 3" id="KW-0560">Oxidoreductase</keyword>
<dbReference type="InterPro" id="IPR006095">
    <property type="entry name" value="Glu/Leu/Phe/Val/Trp_DH"/>
</dbReference>
<dbReference type="InterPro" id="IPR046346">
    <property type="entry name" value="Aminoacid_DH-like_N_sf"/>
</dbReference>
<dbReference type="Proteomes" id="UP000199205">
    <property type="component" value="Unassembled WGS sequence"/>
</dbReference>
<dbReference type="GO" id="GO:0000166">
    <property type="term" value="F:nucleotide binding"/>
    <property type="evidence" value="ECO:0007669"/>
    <property type="project" value="UniProtKB-KW"/>
</dbReference>
<dbReference type="PANTHER" id="PTHR11606">
    <property type="entry name" value="GLUTAMATE DEHYDROGENASE"/>
    <property type="match status" value="1"/>
</dbReference>
<reference evidence="10 11" key="1">
    <citation type="submission" date="2016-08" db="EMBL/GenBank/DDBJ databases">
        <authorList>
            <person name="Seilhamer J.J."/>
        </authorList>
    </citation>
    <scope>NUCLEOTIDE SEQUENCE [LARGE SCALE GENOMIC DNA]</scope>
    <source>
        <strain evidence="10 11">P1-7</strain>
    </source>
</reference>
<dbReference type="RefSeq" id="WP_037136561.1">
    <property type="nucleotide sequence ID" value="NZ_FMAF01000027.1"/>
</dbReference>
<feature type="active site" description="Proton donor" evidence="4">
    <location>
        <position position="117"/>
    </location>
</feature>